<comment type="similarity">
    <text evidence="5">Belongs to the protein N5-glutamine methyltransferase family. PrmC subfamily.</text>
</comment>
<dbReference type="NCBIfam" id="TIGR03534">
    <property type="entry name" value="RF_mod_PrmC"/>
    <property type="match status" value="1"/>
</dbReference>
<evidence type="ECO:0000259" key="6">
    <source>
        <dbReference type="Pfam" id="PF05175"/>
    </source>
</evidence>
<dbReference type="Pfam" id="PF17827">
    <property type="entry name" value="PrmC_N"/>
    <property type="match status" value="1"/>
</dbReference>
<evidence type="ECO:0000256" key="4">
    <source>
        <dbReference type="ARBA" id="ARBA00048391"/>
    </source>
</evidence>
<keyword evidence="1 5" id="KW-0489">Methyltransferase</keyword>
<evidence type="ECO:0000259" key="7">
    <source>
        <dbReference type="Pfam" id="PF17827"/>
    </source>
</evidence>
<dbReference type="KEGG" id="vao:FA707_03625"/>
<dbReference type="InterPro" id="IPR019874">
    <property type="entry name" value="RF_methyltr_PrmC"/>
</dbReference>
<feature type="binding site" evidence="5">
    <location>
        <position position="188"/>
    </location>
    <ligand>
        <name>S-adenosyl-L-methionine</name>
        <dbReference type="ChEBI" id="CHEBI:59789"/>
    </ligand>
</feature>
<name>A0A4D7CSY6_9ENTE</name>
<dbReference type="InterPro" id="IPR040758">
    <property type="entry name" value="PrmC_N"/>
</dbReference>
<dbReference type="GO" id="GO:0032259">
    <property type="term" value="P:methylation"/>
    <property type="evidence" value="ECO:0007669"/>
    <property type="project" value="UniProtKB-KW"/>
</dbReference>
<dbReference type="InterPro" id="IPR004556">
    <property type="entry name" value="HemK-like"/>
</dbReference>
<organism evidence="8 9">
    <name type="scientific">Vagococcus zengguangii</name>
    <dbReference type="NCBI Taxonomy" id="2571750"/>
    <lineage>
        <taxon>Bacteria</taxon>
        <taxon>Bacillati</taxon>
        <taxon>Bacillota</taxon>
        <taxon>Bacilli</taxon>
        <taxon>Lactobacillales</taxon>
        <taxon>Enterococcaceae</taxon>
        <taxon>Vagococcus</taxon>
    </lineage>
</organism>
<dbReference type="NCBIfam" id="TIGR00536">
    <property type="entry name" value="hemK_fam"/>
    <property type="match status" value="1"/>
</dbReference>
<dbReference type="PANTHER" id="PTHR18895:SF74">
    <property type="entry name" value="MTRF1L RELEASE FACTOR GLUTAMINE METHYLTRANSFERASE"/>
    <property type="match status" value="1"/>
</dbReference>
<evidence type="ECO:0000313" key="9">
    <source>
        <dbReference type="Proteomes" id="UP000298615"/>
    </source>
</evidence>
<feature type="domain" description="Release factor glutamine methyltransferase N-terminal" evidence="7">
    <location>
        <begin position="8"/>
        <end position="76"/>
    </location>
</feature>
<evidence type="ECO:0000256" key="2">
    <source>
        <dbReference type="ARBA" id="ARBA00022679"/>
    </source>
</evidence>
<feature type="binding site" evidence="5">
    <location>
        <position position="144"/>
    </location>
    <ligand>
        <name>S-adenosyl-L-methionine</name>
        <dbReference type="ChEBI" id="CHEBI:59789"/>
    </ligand>
</feature>
<dbReference type="PANTHER" id="PTHR18895">
    <property type="entry name" value="HEMK METHYLTRANSFERASE"/>
    <property type="match status" value="1"/>
</dbReference>
<comment type="catalytic activity">
    <reaction evidence="4 5">
        <text>L-glutaminyl-[peptide chain release factor] + S-adenosyl-L-methionine = N(5)-methyl-L-glutaminyl-[peptide chain release factor] + S-adenosyl-L-homocysteine + H(+)</text>
        <dbReference type="Rhea" id="RHEA:42896"/>
        <dbReference type="Rhea" id="RHEA-COMP:10271"/>
        <dbReference type="Rhea" id="RHEA-COMP:10272"/>
        <dbReference type="ChEBI" id="CHEBI:15378"/>
        <dbReference type="ChEBI" id="CHEBI:30011"/>
        <dbReference type="ChEBI" id="CHEBI:57856"/>
        <dbReference type="ChEBI" id="CHEBI:59789"/>
        <dbReference type="ChEBI" id="CHEBI:61891"/>
        <dbReference type="EC" id="2.1.1.297"/>
    </reaction>
</comment>
<dbReference type="GO" id="GO:0003676">
    <property type="term" value="F:nucleic acid binding"/>
    <property type="evidence" value="ECO:0007669"/>
    <property type="project" value="InterPro"/>
</dbReference>
<keyword evidence="3 5" id="KW-0949">S-adenosyl-L-methionine</keyword>
<keyword evidence="9" id="KW-1185">Reference proteome</keyword>
<evidence type="ECO:0000256" key="1">
    <source>
        <dbReference type="ARBA" id="ARBA00022603"/>
    </source>
</evidence>
<dbReference type="PROSITE" id="PS00092">
    <property type="entry name" value="N6_MTASE"/>
    <property type="match status" value="1"/>
</dbReference>
<dbReference type="HAMAP" id="MF_02126">
    <property type="entry name" value="RF_methyltr_PrmC"/>
    <property type="match status" value="1"/>
</dbReference>
<dbReference type="InterPro" id="IPR029063">
    <property type="entry name" value="SAM-dependent_MTases_sf"/>
</dbReference>
<feature type="binding site" evidence="5">
    <location>
        <begin position="121"/>
        <end position="125"/>
    </location>
    <ligand>
        <name>S-adenosyl-L-methionine</name>
        <dbReference type="ChEBI" id="CHEBI:59789"/>
    </ligand>
</feature>
<feature type="binding site" evidence="5">
    <location>
        <begin position="188"/>
        <end position="191"/>
    </location>
    <ligand>
        <name>substrate</name>
    </ligand>
</feature>
<accession>A0A4D7CSY6</accession>
<dbReference type="SUPFAM" id="SSF53335">
    <property type="entry name" value="S-adenosyl-L-methionine-dependent methyltransferases"/>
    <property type="match status" value="1"/>
</dbReference>
<evidence type="ECO:0000313" key="8">
    <source>
        <dbReference type="EMBL" id="QCI86104.1"/>
    </source>
</evidence>
<gene>
    <name evidence="5 8" type="primary">prmC</name>
    <name evidence="8" type="ORF">FA707_03625</name>
</gene>
<reference evidence="8 9" key="1">
    <citation type="submission" date="2019-04" db="EMBL/GenBank/DDBJ databases">
        <title>Vagococcus sp. nov., isolated from faeces of yaks (Bos grunniens).</title>
        <authorList>
            <person name="Ge Y."/>
        </authorList>
    </citation>
    <scope>NUCLEOTIDE SEQUENCE [LARGE SCALE GENOMIC DNA]</scope>
    <source>
        <strain evidence="8 9">MN-17</strain>
    </source>
</reference>
<dbReference type="EMBL" id="CP039712">
    <property type="protein sequence ID" value="QCI86104.1"/>
    <property type="molecule type" value="Genomic_DNA"/>
</dbReference>
<dbReference type="Gene3D" id="3.40.50.150">
    <property type="entry name" value="Vaccinia Virus protein VP39"/>
    <property type="match status" value="1"/>
</dbReference>
<dbReference type="GO" id="GO:0102559">
    <property type="term" value="F:peptide chain release factor N(5)-glutamine methyltransferase activity"/>
    <property type="evidence" value="ECO:0007669"/>
    <property type="project" value="UniProtKB-EC"/>
</dbReference>
<dbReference type="RefSeq" id="WP_136952941.1">
    <property type="nucleotide sequence ID" value="NZ_CP039712.1"/>
</dbReference>
<proteinExistence type="inferred from homology"/>
<evidence type="ECO:0000256" key="5">
    <source>
        <dbReference type="HAMAP-Rule" id="MF_02126"/>
    </source>
</evidence>
<dbReference type="Proteomes" id="UP000298615">
    <property type="component" value="Chromosome"/>
</dbReference>
<dbReference type="Gene3D" id="1.10.8.10">
    <property type="entry name" value="DNA helicase RuvA subunit, C-terminal domain"/>
    <property type="match status" value="1"/>
</dbReference>
<dbReference type="InterPro" id="IPR050320">
    <property type="entry name" value="N5-glutamine_MTase"/>
</dbReference>
<dbReference type="InterPro" id="IPR002052">
    <property type="entry name" value="DNA_methylase_N6_adenine_CS"/>
</dbReference>
<comment type="function">
    <text evidence="5">Methylates the class 1 translation termination release factors RF1/PrfA and RF2/PrfB on the glutamine residue of the universally conserved GGQ motif.</text>
</comment>
<comment type="caution">
    <text evidence="5">Lacks conserved residue(s) required for the propagation of feature annotation.</text>
</comment>
<feature type="domain" description="Methyltransferase small" evidence="6">
    <location>
        <begin position="115"/>
        <end position="196"/>
    </location>
</feature>
<dbReference type="AlphaFoldDB" id="A0A4D7CSY6"/>
<keyword evidence="2 5" id="KW-0808">Transferase</keyword>
<dbReference type="InterPro" id="IPR007848">
    <property type="entry name" value="Small_mtfrase_dom"/>
</dbReference>
<protein>
    <recommendedName>
        <fullName evidence="5">Release factor glutamine methyltransferase</fullName>
        <shortName evidence="5">RF MTase</shortName>
        <ecNumber evidence="5">2.1.1.297</ecNumber>
    </recommendedName>
    <alternativeName>
        <fullName evidence="5">N5-glutamine methyltransferase PrmC</fullName>
    </alternativeName>
    <alternativeName>
        <fullName evidence="5">Protein-(glutamine-N5) MTase PrmC</fullName>
    </alternativeName>
    <alternativeName>
        <fullName evidence="5">Protein-glutamine N-methyltransferase PrmC</fullName>
    </alternativeName>
</protein>
<sequence length="281" mass="32265">MSSKTYGEVLFWASSFLTEKNKEREAAEYLLGRRLGWSKTEVLMHLRKPMPSEQQEQYIEDIKVFEAGYPAQYIIGSEEFYGREFKVTPATLIPRPETEELIELCMKNHGDKECLTVVDVGTGTGIIAITLKKLKPTWRVLAVDISEEALIVARENAKTHGAEVEFMQGDLLMPLIKAGETVDIVISNPPYISEDEWDEMDESVRQHEPKQALFAENDGLLCYQQMTEQIKQVLSIEGSVYFEYGFRQGRAIQQMYQEAFPTKKVLIYQDLNGLDRMLEMK</sequence>
<evidence type="ECO:0000256" key="3">
    <source>
        <dbReference type="ARBA" id="ARBA00022691"/>
    </source>
</evidence>
<dbReference type="Pfam" id="PF05175">
    <property type="entry name" value="MTS"/>
    <property type="match status" value="1"/>
</dbReference>
<dbReference type="CDD" id="cd02440">
    <property type="entry name" value="AdoMet_MTases"/>
    <property type="match status" value="1"/>
</dbReference>
<dbReference type="EC" id="2.1.1.297" evidence="5"/>